<evidence type="ECO:0000313" key="11">
    <source>
        <dbReference type="Proteomes" id="UP000077202"/>
    </source>
</evidence>
<gene>
    <name evidence="10" type="ORF">AXG93_948s1010</name>
</gene>
<keyword evidence="4" id="KW-0325">Glycoprotein</keyword>
<dbReference type="AlphaFoldDB" id="A0A176VHV3"/>
<dbReference type="Proteomes" id="UP000077202">
    <property type="component" value="Unassembled WGS sequence"/>
</dbReference>
<dbReference type="GO" id="GO:0044042">
    <property type="term" value="P:glucan metabolic process"/>
    <property type="evidence" value="ECO:0007669"/>
    <property type="project" value="InterPro"/>
</dbReference>
<dbReference type="PROSITE" id="PS51762">
    <property type="entry name" value="GH16_2"/>
    <property type="match status" value="2"/>
</dbReference>
<dbReference type="EC" id="2.4.1.207" evidence="1"/>
<dbReference type="PANTHER" id="PTHR31062">
    <property type="entry name" value="XYLOGLUCAN ENDOTRANSGLUCOSYLASE/HYDROLASE PROTEIN 8-RELATED"/>
    <property type="match status" value="1"/>
</dbReference>
<dbReference type="InterPro" id="IPR010713">
    <property type="entry name" value="XET_C"/>
</dbReference>
<keyword evidence="8" id="KW-0732">Signal</keyword>
<evidence type="ECO:0000256" key="8">
    <source>
        <dbReference type="SAM" id="SignalP"/>
    </source>
</evidence>
<dbReference type="Pfam" id="PF00722">
    <property type="entry name" value="Glyco_hydro_16"/>
    <property type="match status" value="2"/>
</dbReference>
<dbReference type="Gene3D" id="2.60.120.200">
    <property type="match status" value="2"/>
</dbReference>
<evidence type="ECO:0000259" key="9">
    <source>
        <dbReference type="PROSITE" id="PS51762"/>
    </source>
</evidence>
<evidence type="ECO:0000256" key="1">
    <source>
        <dbReference type="ARBA" id="ARBA00012152"/>
    </source>
</evidence>
<comment type="caution">
    <text evidence="10">The sequence shown here is derived from an EMBL/GenBank/DDBJ whole genome shotgun (WGS) entry which is preliminary data.</text>
</comment>
<evidence type="ECO:0000256" key="3">
    <source>
        <dbReference type="ARBA" id="ARBA00022801"/>
    </source>
</evidence>
<keyword evidence="5" id="KW-0326">Glycosidase</keyword>
<keyword evidence="3" id="KW-0378">Hydrolase</keyword>
<dbReference type="PRINTS" id="PR00737">
    <property type="entry name" value="GLHYDRLASE16"/>
</dbReference>
<evidence type="ECO:0000313" key="10">
    <source>
        <dbReference type="EMBL" id="OAE20494.1"/>
    </source>
</evidence>
<name>A0A176VHV3_MARPO</name>
<dbReference type="InterPro" id="IPR013320">
    <property type="entry name" value="ConA-like_dom_sf"/>
</dbReference>
<dbReference type="GO" id="GO:0048046">
    <property type="term" value="C:apoplast"/>
    <property type="evidence" value="ECO:0007669"/>
    <property type="project" value="InterPro"/>
</dbReference>
<evidence type="ECO:0000256" key="2">
    <source>
        <dbReference type="ARBA" id="ARBA00022679"/>
    </source>
</evidence>
<dbReference type="GO" id="GO:0016762">
    <property type="term" value="F:xyloglucan:xyloglucosyl transferase activity"/>
    <property type="evidence" value="ECO:0007669"/>
    <property type="project" value="UniProtKB-EC"/>
</dbReference>
<feature type="signal peptide" evidence="8">
    <location>
        <begin position="1"/>
        <end position="22"/>
    </location>
</feature>
<feature type="domain" description="GH16" evidence="9">
    <location>
        <begin position="263"/>
        <end position="476"/>
    </location>
</feature>
<dbReference type="InterPro" id="IPR008264">
    <property type="entry name" value="Beta_glucanase"/>
</dbReference>
<comment type="catalytic activity">
    <reaction evidence="6">
        <text>breaks a beta-(1-&gt;4) bond in the backbone of a xyloglucan and transfers the xyloglucanyl segment on to O-4 of the non-reducing terminal glucose residue of an acceptor, which can be a xyloglucan or an oligosaccharide of xyloglucan.</text>
        <dbReference type="EC" id="2.4.1.207"/>
    </reaction>
</comment>
<proteinExistence type="predicted"/>
<organism evidence="10 11">
    <name type="scientific">Marchantia polymorpha subsp. ruderalis</name>
    <dbReference type="NCBI Taxonomy" id="1480154"/>
    <lineage>
        <taxon>Eukaryota</taxon>
        <taxon>Viridiplantae</taxon>
        <taxon>Streptophyta</taxon>
        <taxon>Embryophyta</taxon>
        <taxon>Marchantiophyta</taxon>
        <taxon>Marchantiopsida</taxon>
        <taxon>Marchantiidae</taxon>
        <taxon>Marchantiales</taxon>
        <taxon>Marchantiaceae</taxon>
        <taxon>Marchantia</taxon>
    </lineage>
</organism>
<feature type="chain" id="PRO_5008051791" description="xyloglucan:xyloglucosyl transferase" evidence="8">
    <location>
        <begin position="23"/>
        <end position="552"/>
    </location>
</feature>
<reference evidence="10" key="1">
    <citation type="submission" date="2016-03" db="EMBL/GenBank/DDBJ databases">
        <title>Mechanisms controlling the formation of the plant cell surface in tip-growing cells are functionally conserved among land plants.</title>
        <authorList>
            <person name="Honkanen S."/>
            <person name="Jones V.A."/>
            <person name="Morieri G."/>
            <person name="Champion C."/>
            <person name="Hetherington A.J."/>
            <person name="Kelly S."/>
            <person name="Saint-Marcoux D."/>
            <person name="Proust H."/>
            <person name="Prescott H."/>
            <person name="Dolan L."/>
        </authorList>
    </citation>
    <scope>NUCLEOTIDE SEQUENCE [LARGE SCALE GENOMIC DNA]</scope>
    <source>
        <tissue evidence="10">Whole gametophyte</tissue>
    </source>
</reference>
<keyword evidence="2" id="KW-0808">Transferase</keyword>
<feature type="active site" description="Proton donor" evidence="7">
    <location>
        <position position="366"/>
    </location>
</feature>
<dbReference type="PROSITE" id="PS01034">
    <property type="entry name" value="GH16_1"/>
    <property type="match status" value="2"/>
</dbReference>
<dbReference type="InterPro" id="IPR044791">
    <property type="entry name" value="Beta-glucanase/XTH"/>
</dbReference>
<dbReference type="GO" id="GO:0004553">
    <property type="term" value="F:hydrolase activity, hydrolyzing O-glycosyl compounds"/>
    <property type="evidence" value="ECO:0007669"/>
    <property type="project" value="InterPro"/>
</dbReference>
<dbReference type="Pfam" id="PF06955">
    <property type="entry name" value="XET_C"/>
    <property type="match status" value="1"/>
</dbReference>
<protein>
    <recommendedName>
        <fullName evidence="1">xyloglucan:xyloglucosyl transferase</fullName>
        <ecNumber evidence="1">2.4.1.207</ecNumber>
    </recommendedName>
</protein>
<evidence type="ECO:0000256" key="6">
    <source>
        <dbReference type="ARBA" id="ARBA00034022"/>
    </source>
</evidence>
<evidence type="ECO:0000256" key="5">
    <source>
        <dbReference type="ARBA" id="ARBA00023295"/>
    </source>
</evidence>
<feature type="active site" description="Nucleophile" evidence="7">
    <location>
        <position position="362"/>
    </location>
</feature>
<accession>A0A176VHV3</accession>
<feature type="domain" description="GH16" evidence="9">
    <location>
        <begin position="15"/>
        <end position="217"/>
    </location>
</feature>
<dbReference type="EMBL" id="LVLJ01003603">
    <property type="protein sequence ID" value="OAE20494.1"/>
    <property type="molecule type" value="Genomic_DNA"/>
</dbReference>
<evidence type="ECO:0000256" key="4">
    <source>
        <dbReference type="ARBA" id="ARBA00023180"/>
    </source>
</evidence>
<evidence type="ECO:0000256" key="7">
    <source>
        <dbReference type="PIRSR" id="PIRSR608264-1"/>
    </source>
</evidence>
<dbReference type="InterPro" id="IPR008263">
    <property type="entry name" value="GH16_AS"/>
</dbReference>
<dbReference type="SUPFAM" id="SSF49899">
    <property type="entry name" value="Concanavalin A-like lectins/glucanases"/>
    <property type="match status" value="2"/>
</dbReference>
<dbReference type="InterPro" id="IPR000757">
    <property type="entry name" value="Beta-glucanase-like"/>
</dbReference>
<keyword evidence="11" id="KW-1185">Reference proteome</keyword>
<sequence>MKMLELISLLSLTALLFSGAEAATFGDDFNITFGKQNVNITTDNTGDTVTLKLTNRTGSGFRSLDPFLYGEFSMKMMLVKRNSSGTISTFYMSSQAMFKKWCEVDFEFLGNVSGQPYVLQTNVYIQGVGAREQQIYLWFDPTADFHECGLRWNQDLILFWVDNRVIRVFHNATDLGLLYLDYQPMYAIASIWNGEAWATEGGRIKVDWTQAPFIASYTGWNVSNACKVHNTTGTDDLHACYRKVYQSSYGRAPNLALSQTQIADLRNASKELSSSIGAQAAKFANDFNVTWGKENVNITSSRRGDVVTLKLTREKGGAGFRSLSPFLYGHFSMKMKLIKGNSSGTITTFYMSSQDNYKKWCEIDFEFLGNVSGQPYALQTNVYIQGVGNREQRIYLWFDPTATHHTYRFLWNQELILFFVDNRAIRVFHKATDLGIPYLDYQPMYAINSLWNGEAWATQGGRVKIDWTQQPFVASYTEWNVSEACKVQNATGTAGQHACYKKAYQSSYGRAPNLALTKTQVQNLRWVRKNYVIYDYCTKNATATAECARNWP</sequence>